<dbReference type="InParanoid" id="A0A1D6M133"/>
<feature type="region of interest" description="Disordered" evidence="1">
    <location>
        <begin position="1"/>
        <end position="23"/>
    </location>
</feature>
<evidence type="ECO:0000256" key="1">
    <source>
        <dbReference type="SAM" id="MobiDB-lite"/>
    </source>
</evidence>
<dbReference type="STRING" id="4577.A0A1D6M133"/>
<accession>A0A1D6M133</accession>
<reference evidence="2" key="1">
    <citation type="submission" date="2015-12" db="EMBL/GenBank/DDBJ databases">
        <title>Update maize B73 reference genome by single molecule sequencing technologies.</title>
        <authorList>
            <consortium name="Maize Genome Sequencing Project"/>
            <person name="Ware D."/>
        </authorList>
    </citation>
    <scope>NUCLEOTIDE SEQUENCE</scope>
    <source>
        <tissue evidence="2">Seedling</tissue>
    </source>
</reference>
<gene>
    <name evidence="2" type="ORF">ZEAMMB73_Zm00001d037852</name>
</gene>
<feature type="compositionally biased region" description="Polar residues" evidence="1">
    <location>
        <begin position="1"/>
        <end position="20"/>
    </location>
</feature>
<dbReference type="FunCoup" id="A0A1D6M133">
    <property type="interactions" value="281"/>
</dbReference>
<protein>
    <submittedName>
        <fullName evidence="2">Mediator of RNA polymerase II transcription subunit 33A</fullName>
    </submittedName>
</protein>
<dbReference type="GO" id="GO:0016592">
    <property type="term" value="C:mediator complex"/>
    <property type="evidence" value="ECO:0007669"/>
    <property type="project" value="InterPro"/>
</dbReference>
<sequence length="1322" mass="145096">MPTQIPRAISTTEVPKTSSHAGGPMAAVAELERRVMAAVKASAERGDPPLLQAAEAARCIREAPAFTPGGLALSQALVANLCFAHNTAAMWKLLDQAMLSRLVDPLHTLALLTPRVVPNRREQPEAYMLYLELLGRYAVAPVYPERMENKDMLAKSIDGAMQLSHRFGFQHLDFGHTVILFVLSLVDMLIDCILDDCGLPVTSADEHGNRKDMNFNGKGRSFDRGDEHREHLRRKNILMSIEVVEKVTANKITQVFLRLVNRNTYDDRPENFNYLLRKLHLIGALKKKNALSPCNLLDSLIVNIQNAISTGYQLDRKRLLGVPVSIQPCSSAIYSIFVTGKGSCWIPFDMFMENAMDGRHLHTISSVEYLTELSKTLQVLNRATWQETFQALWISALRLVQRGPDASEGPFPHLDSRMCMLLAIIPLSIATIVKEEAGNLKGETTSVIRGQLVSSLQILRQFFGLLSPPPATVHLANAAARKAAVVLSNLKTGSENMYSSFKDSSSIKAVGNMLHLIVEACIARNLIDASAYFWPGYVVPLKESSPVQASPWSSLVEGSPLIELKDALMVTPASSVEELEKLYSFAVSGSPEEKLAASKILCGASLLRGWNIQEHVVQMVLKLLSTFLPLDSGSEGRYVQHMPMLHALVSGISSIDTVHILSLYGLVPEVASMLMPLCENFGSLPPSDHRSCKLEEASVYSVFSCAFLSLLRLWKFHRPPIESALSRRGVSVWSELRLDFLLLLRNSHSSLKNLSNVTQSSIFELDPPFQKPLYIDSFPKLRAWYFQNQACIASTLSSACSRTTVLHVANMILKIICHNKVPKGGVLSVNPQSTANSTTSSSPAGVQEDMCQWPTLPAWEILEAVPFVLEAMLTSCAHGRLSSRDLVTGLRDLADFLPASLAAIVSYFSAEVTSGIWKPVMLNGMDWPSPAATLPVVESEIKEALAFAGVHINICPRPRSAMPMLPLPIAALMSLSITVKMEEFSHLHGIISQGIEICATSSSWPTMQIIGALWSQKARRWHDFIILTCSQSPFTRDNTAVAQLIRSCFSSFLGPLVDGRSCSVANRGVANLLGQSSDEKAHRLAVAPGFLYMRSCRLFPNNTFVCEEILEVVIERAHALANDRSSDRPARLRSECLPLSAASSLVEQIASLAATMLCHAGGVNLIRLLYEQIMPTLLLSGGEAKLGSGGMVCSIIEGYTLAYVLLFSGATVWGVGETSPAYTLIYTSKRQRVLDRHLEFMARVMEGNIVLGCGDATWRSYVLCFVNLLVSFVPAWVPEVKLNTLQKLASGLRRWHEGDLALSLLELGGAKTVTSVVESLLR</sequence>
<dbReference type="EMBL" id="CM000782">
    <property type="protein sequence ID" value="AQK84980.1"/>
    <property type="molecule type" value="Genomic_DNA"/>
</dbReference>
<organism evidence="2">
    <name type="scientific">Zea mays</name>
    <name type="common">Maize</name>
    <dbReference type="NCBI Taxonomy" id="4577"/>
    <lineage>
        <taxon>Eukaryota</taxon>
        <taxon>Viridiplantae</taxon>
        <taxon>Streptophyta</taxon>
        <taxon>Embryophyta</taxon>
        <taxon>Tracheophyta</taxon>
        <taxon>Spermatophyta</taxon>
        <taxon>Magnoliopsida</taxon>
        <taxon>Liliopsida</taxon>
        <taxon>Poales</taxon>
        <taxon>Poaceae</taxon>
        <taxon>PACMAD clade</taxon>
        <taxon>Panicoideae</taxon>
        <taxon>Andropogonodae</taxon>
        <taxon>Andropogoneae</taxon>
        <taxon>Tripsacinae</taxon>
        <taxon>Zea</taxon>
    </lineage>
</organism>
<dbReference type="ExpressionAtlas" id="A0A1D6M133">
    <property type="expression patterns" value="baseline and differential"/>
</dbReference>
<name>A0A1D6M133_MAIZE</name>
<dbReference type="PANTHER" id="PTHR33739">
    <property type="entry name" value="OS07G0681500 PROTEIN"/>
    <property type="match status" value="1"/>
</dbReference>
<evidence type="ECO:0000313" key="2">
    <source>
        <dbReference type="EMBL" id="AQK84980.1"/>
    </source>
</evidence>
<dbReference type="PANTHER" id="PTHR33739:SF10">
    <property type="entry name" value="OS05G0312000 PROTEIN"/>
    <property type="match status" value="1"/>
</dbReference>
<dbReference type="InterPro" id="IPR039638">
    <property type="entry name" value="MED33A/B"/>
</dbReference>
<dbReference type="GO" id="GO:2000762">
    <property type="term" value="P:regulation of phenylpropanoid metabolic process"/>
    <property type="evidence" value="ECO:0007669"/>
    <property type="project" value="InterPro"/>
</dbReference>
<proteinExistence type="predicted"/>